<evidence type="ECO:0000256" key="1">
    <source>
        <dbReference type="ARBA" id="ARBA00004123"/>
    </source>
</evidence>
<evidence type="ECO:0000256" key="5">
    <source>
        <dbReference type="ARBA" id="ARBA00022801"/>
    </source>
</evidence>
<dbReference type="Gene3D" id="3.90.190.10">
    <property type="entry name" value="Protein tyrosine phosphatase superfamily"/>
    <property type="match status" value="1"/>
</dbReference>
<evidence type="ECO:0000256" key="4">
    <source>
        <dbReference type="ARBA" id="ARBA00022490"/>
    </source>
</evidence>
<dbReference type="PROSITE" id="PS50054">
    <property type="entry name" value="TYR_PHOSPHATASE_DUAL"/>
    <property type="match status" value="1"/>
</dbReference>
<dbReference type="InterPro" id="IPR016278">
    <property type="entry name" value="DUSP12"/>
</dbReference>
<dbReference type="AlphaFoldDB" id="V3ZYI8"/>
<proteinExistence type="inferred from homology"/>
<keyword evidence="7" id="KW-0539">Nucleus</keyword>
<dbReference type="CDD" id="cd14498">
    <property type="entry name" value="DSP"/>
    <property type="match status" value="1"/>
</dbReference>
<dbReference type="Pfam" id="PF00782">
    <property type="entry name" value="DSPc"/>
    <property type="match status" value="1"/>
</dbReference>
<evidence type="ECO:0000256" key="2">
    <source>
        <dbReference type="ARBA" id="ARBA00004496"/>
    </source>
</evidence>
<dbReference type="STRING" id="225164.V3ZYI8"/>
<keyword evidence="15" id="KW-1185">Reference proteome</keyword>
<evidence type="ECO:0000256" key="6">
    <source>
        <dbReference type="ARBA" id="ARBA00022912"/>
    </source>
</evidence>
<evidence type="ECO:0000313" key="15">
    <source>
        <dbReference type="Proteomes" id="UP000030746"/>
    </source>
</evidence>
<reference evidence="14 15" key="1">
    <citation type="journal article" date="2013" name="Nature">
        <title>Insights into bilaterian evolution from three spiralian genomes.</title>
        <authorList>
            <person name="Simakov O."/>
            <person name="Marletaz F."/>
            <person name="Cho S.J."/>
            <person name="Edsinger-Gonzales E."/>
            <person name="Havlak P."/>
            <person name="Hellsten U."/>
            <person name="Kuo D.H."/>
            <person name="Larsson T."/>
            <person name="Lv J."/>
            <person name="Arendt D."/>
            <person name="Savage R."/>
            <person name="Osoegawa K."/>
            <person name="de Jong P."/>
            <person name="Grimwood J."/>
            <person name="Chapman J.A."/>
            <person name="Shapiro H."/>
            <person name="Aerts A."/>
            <person name="Otillar R.P."/>
            <person name="Terry A.Y."/>
            <person name="Boore J.L."/>
            <person name="Grigoriev I.V."/>
            <person name="Lindberg D.R."/>
            <person name="Seaver E.C."/>
            <person name="Weisblat D.A."/>
            <person name="Putnam N.H."/>
            <person name="Rokhsar D.S."/>
        </authorList>
    </citation>
    <scope>NUCLEOTIDE SEQUENCE [LARGE SCALE GENOMIC DNA]</scope>
</reference>
<protein>
    <submittedName>
        <fullName evidence="14">Uncharacterized protein</fullName>
    </submittedName>
</protein>
<dbReference type="OrthoDB" id="2017893at2759"/>
<dbReference type="InterPro" id="IPR016130">
    <property type="entry name" value="Tyr_Pase_AS"/>
</dbReference>
<evidence type="ECO:0000256" key="9">
    <source>
        <dbReference type="ARBA" id="ARBA00048336"/>
    </source>
</evidence>
<evidence type="ECO:0000256" key="10">
    <source>
        <dbReference type="ARBA" id="ARBA00051722"/>
    </source>
</evidence>
<evidence type="ECO:0000259" key="12">
    <source>
        <dbReference type="PROSITE" id="PS50054"/>
    </source>
</evidence>
<dbReference type="GeneID" id="20232466"/>
<evidence type="ECO:0000259" key="13">
    <source>
        <dbReference type="PROSITE" id="PS50056"/>
    </source>
</evidence>
<comment type="catalytic activity">
    <reaction evidence="10">
        <text>O-phospho-L-tyrosyl-[protein] + H2O = L-tyrosyl-[protein] + phosphate</text>
        <dbReference type="Rhea" id="RHEA:10684"/>
        <dbReference type="Rhea" id="RHEA-COMP:10136"/>
        <dbReference type="Rhea" id="RHEA-COMP:20101"/>
        <dbReference type="ChEBI" id="CHEBI:15377"/>
        <dbReference type="ChEBI" id="CHEBI:43474"/>
        <dbReference type="ChEBI" id="CHEBI:46858"/>
        <dbReference type="ChEBI" id="CHEBI:61978"/>
        <dbReference type="EC" id="3.1.3.48"/>
    </reaction>
</comment>
<feature type="domain" description="Tyrosine specific protein phosphatases" evidence="13">
    <location>
        <begin position="59"/>
        <end position="120"/>
    </location>
</feature>
<evidence type="ECO:0000256" key="8">
    <source>
        <dbReference type="ARBA" id="ARBA00047761"/>
    </source>
</evidence>
<dbReference type="GO" id="GO:0004722">
    <property type="term" value="F:protein serine/threonine phosphatase activity"/>
    <property type="evidence" value="ECO:0007669"/>
    <property type="project" value="UniProtKB-EC"/>
</dbReference>
<comment type="similarity">
    <text evidence="3">Belongs to the protein-tyrosine phosphatase family. Non-receptor class dual specificity subfamily.</text>
</comment>
<evidence type="ECO:0000256" key="3">
    <source>
        <dbReference type="ARBA" id="ARBA00008601"/>
    </source>
</evidence>
<dbReference type="PANTHER" id="PTHR45848">
    <property type="entry name" value="DUAL SPECIFICITY PROTEIN PHOSPHATASE 12 FAMILY MEMBER"/>
    <property type="match status" value="1"/>
</dbReference>
<organism evidence="14 15">
    <name type="scientific">Lottia gigantea</name>
    <name type="common">Giant owl limpet</name>
    <dbReference type="NCBI Taxonomy" id="225164"/>
    <lineage>
        <taxon>Eukaryota</taxon>
        <taxon>Metazoa</taxon>
        <taxon>Spiralia</taxon>
        <taxon>Lophotrochozoa</taxon>
        <taxon>Mollusca</taxon>
        <taxon>Gastropoda</taxon>
        <taxon>Patellogastropoda</taxon>
        <taxon>Lottioidea</taxon>
        <taxon>Lottiidae</taxon>
        <taxon>Lottia</taxon>
    </lineage>
</organism>
<dbReference type="InterPro" id="IPR020422">
    <property type="entry name" value="TYR_PHOSPHATASE_DUAL_dom"/>
</dbReference>
<dbReference type="HOGENOM" id="CLU_023312_1_0_1"/>
<evidence type="ECO:0000256" key="7">
    <source>
        <dbReference type="ARBA" id="ARBA00023242"/>
    </source>
</evidence>
<sequence length="326" mass="37102">MTEIIDKLFLGGVEAALDIESLEKFGITHIITIDIRPLCQETTDKFTTKYIHAMDLEDTDLLTYIDECNSFIDDGLVKGGVLVHCFVGSSRSATIVIAYLMNKLNLTFQEALDKVKTLRPLVKPNQGFLHQLHLYESMGNKIDVKSNCFRQYRLNKLSLSVQAGQQISDHKLYSQLDESNSLNSYKCRKCRQALFKSSALLPHMEGKGKAAFDWRSRIEDDENDIDFQNKDKTLCDRSLFIEPLKWMSSYVHNMEGKILCPKCSAKIGSFIWYGERCPCGTWVAPAFHIQSSKVDLCKPINIVRNRSPLQKTETLKTDLGKVVVME</sequence>
<dbReference type="SMART" id="SM00195">
    <property type="entry name" value="DSPc"/>
    <property type="match status" value="1"/>
</dbReference>
<feature type="active site" description="Phosphocysteine intermediate" evidence="11">
    <location>
        <position position="85"/>
    </location>
</feature>
<dbReference type="GO" id="GO:0004725">
    <property type="term" value="F:protein tyrosine phosphatase activity"/>
    <property type="evidence" value="ECO:0007669"/>
    <property type="project" value="UniProtKB-EC"/>
</dbReference>
<dbReference type="GO" id="GO:0005634">
    <property type="term" value="C:nucleus"/>
    <property type="evidence" value="ECO:0007669"/>
    <property type="project" value="UniProtKB-SubCell"/>
</dbReference>
<dbReference type="PIRSF" id="PIRSF000941">
    <property type="entry name" value="DUSP12"/>
    <property type="match status" value="1"/>
</dbReference>
<dbReference type="OMA" id="FAWQGMQ"/>
<dbReference type="PROSITE" id="PS50056">
    <property type="entry name" value="TYR_PHOSPHATASE_2"/>
    <property type="match status" value="1"/>
</dbReference>
<comment type="catalytic activity">
    <reaction evidence="9">
        <text>O-phospho-L-threonyl-[protein] + H2O = L-threonyl-[protein] + phosphate</text>
        <dbReference type="Rhea" id="RHEA:47004"/>
        <dbReference type="Rhea" id="RHEA-COMP:11060"/>
        <dbReference type="Rhea" id="RHEA-COMP:11605"/>
        <dbReference type="ChEBI" id="CHEBI:15377"/>
        <dbReference type="ChEBI" id="CHEBI:30013"/>
        <dbReference type="ChEBI" id="CHEBI:43474"/>
        <dbReference type="ChEBI" id="CHEBI:61977"/>
        <dbReference type="EC" id="3.1.3.16"/>
    </reaction>
</comment>
<dbReference type="SMART" id="SM00404">
    <property type="entry name" value="PTPc_motif"/>
    <property type="match status" value="1"/>
</dbReference>
<dbReference type="SUPFAM" id="SSF52799">
    <property type="entry name" value="(Phosphotyrosine protein) phosphatases II"/>
    <property type="match status" value="1"/>
</dbReference>
<evidence type="ECO:0000313" key="14">
    <source>
        <dbReference type="EMBL" id="ESO89447.1"/>
    </source>
</evidence>
<dbReference type="RefSeq" id="XP_009059809.1">
    <property type="nucleotide sequence ID" value="XM_009061561.1"/>
</dbReference>
<dbReference type="CTD" id="20232466"/>
<keyword evidence="6" id="KW-0904">Protein phosphatase</keyword>
<dbReference type="InterPro" id="IPR000340">
    <property type="entry name" value="Dual-sp_phosphatase_cat-dom"/>
</dbReference>
<comment type="catalytic activity">
    <reaction evidence="8">
        <text>O-phospho-L-seryl-[protein] + H2O = L-seryl-[protein] + phosphate</text>
        <dbReference type="Rhea" id="RHEA:20629"/>
        <dbReference type="Rhea" id="RHEA-COMP:9863"/>
        <dbReference type="Rhea" id="RHEA-COMP:11604"/>
        <dbReference type="ChEBI" id="CHEBI:15377"/>
        <dbReference type="ChEBI" id="CHEBI:29999"/>
        <dbReference type="ChEBI" id="CHEBI:43474"/>
        <dbReference type="ChEBI" id="CHEBI:83421"/>
        <dbReference type="EC" id="3.1.3.16"/>
    </reaction>
</comment>
<dbReference type="FunFam" id="3.90.190.10:FF:000056">
    <property type="entry name" value="Dual specificity phosphatase 12"/>
    <property type="match status" value="1"/>
</dbReference>
<accession>V3ZYI8</accession>
<dbReference type="GO" id="GO:0008138">
    <property type="term" value="F:protein tyrosine/serine/threonine phosphatase activity"/>
    <property type="evidence" value="ECO:0007669"/>
    <property type="project" value="InterPro"/>
</dbReference>
<dbReference type="InterPro" id="IPR000387">
    <property type="entry name" value="Tyr_Pase_dom"/>
</dbReference>
<dbReference type="GO" id="GO:0005737">
    <property type="term" value="C:cytoplasm"/>
    <property type="evidence" value="ECO:0007669"/>
    <property type="project" value="UniProtKB-SubCell"/>
</dbReference>
<dbReference type="PANTHER" id="PTHR45848:SF4">
    <property type="entry name" value="DUAL SPECIFICITY PROTEIN PHOSPHATASE 12"/>
    <property type="match status" value="1"/>
</dbReference>
<keyword evidence="5" id="KW-0378">Hydrolase</keyword>
<comment type="subcellular location">
    <subcellularLocation>
        <location evidence="2">Cytoplasm</location>
    </subcellularLocation>
    <subcellularLocation>
        <location evidence="1">Nucleus</location>
    </subcellularLocation>
</comment>
<dbReference type="InterPro" id="IPR029021">
    <property type="entry name" value="Prot-tyrosine_phosphatase-like"/>
</dbReference>
<feature type="domain" description="Tyrosine-protein phosphatase" evidence="12">
    <location>
        <begin position="1"/>
        <end position="141"/>
    </location>
</feature>
<dbReference type="InterPro" id="IPR003595">
    <property type="entry name" value="Tyr_Pase_cat"/>
</dbReference>
<dbReference type="EMBL" id="KB202591">
    <property type="protein sequence ID" value="ESO89447.1"/>
    <property type="molecule type" value="Genomic_DNA"/>
</dbReference>
<name>V3ZYI8_LOTGI</name>
<gene>
    <name evidence="14" type="ORF">LOTGIDRAFT_125232</name>
</gene>
<dbReference type="Proteomes" id="UP000030746">
    <property type="component" value="Unassembled WGS sequence"/>
</dbReference>
<keyword evidence="4" id="KW-0963">Cytoplasm</keyword>
<dbReference type="KEGG" id="lgi:LOTGIDRAFT_125232"/>
<dbReference type="PROSITE" id="PS00383">
    <property type="entry name" value="TYR_PHOSPHATASE_1"/>
    <property type="match status" value="1"/>
</dbReference>
<evidence type="ECO:0000256" key="11">
    <source>
        <dbReference type="PIRSR" id="PIRSR000941-50"/>
    </source>
</evidence>